<evidence type="ECO:0000313" key="2">
    <source>
        <dbReference type="EMBL" id="KXO10831.1"/>
    </source>
</evidence>
<accession>A0A137SGD1</accession>
<comment type="caution">
    <text evidence="3">The sequence shown here is derived from an EMBL/GenBank/DDBJ whole genome shotgun (WGS) entry which is preliminary data.</text>
</comment>
<protein>
    <recommendedName>
        <fullName evidence="5">Transmembrane protein</fullName>
    </recommendedName>
</protein>
<evidence type="ECO:0008006" key="5">
    <source>
        <dbReference type="Google" id="ProtNLM"/>
    </source>
</evidence>
<dbReference type="AlphaFoldDB" id="A0A137SGD1"/>
<dbReference type="Pfam" id="PF11137">
    <property type="entry name" value="DUF2909"/>
    <property type="match status" value="1"/>
</dbReference>
<dbReference type="EMBL" id="LOCO01000005">
    <property type="protein sequence ID" value="KXO10831.1"/>
    <property type="molecule type" value="Genomic_DNA"/>
</dbReference>
<proteinExistence type="predicted"/>
<keyword evidence="1" id="KW-0812">Transmembrane</keyword>
<keyword evidence="1" id="KW-1133">Transmembrane helix</keyword>
<reference evidence="3" key="2">
    <citation type="submission" date="2015-12" db="EMBL/GenBank/DDBJ databases">
        <authorList>
            <person name="Shamseldin A."/>
            <person name="Moawad H."/>
            <person name="Abd El-Rahim W.M."/>
            <person name="Sadowsky M.J."/>
        </authorList>
    </citation>
    <scope>NUCLEOTIDE SEQUENCE [LARGE SCALE GENOMIC DNA]</scope>
    <source>
        <strain evidence="3">LAMA 842</strain>
    </source>
</reference>
<feature type="transmembrane region" description="Helical" evidence="1">
    <location>
        <begin position="38"/>
        <end position="59"/>
    </location>
</feature>
<evidence type="ECO:0000256" key="1">
    <source>
        <dbReference type="SAM" id="Phobius"/>
    </source>
</evidence>
<dbReference type="PATRIC" id="fig|1306954.6.peg.2503"/>
<keyword evidence="4" id="KW-1185">Reference proteome</keyword>
<evidence type="ECO:0000313" key="3">
    <source>
        <dbReference type="EMBL" id="KXO11496.1"/>
    </source>
</evidence>
<name>A0A137SGD1_9GAMM</name>
<evidence type="ECO:0000313" key="4">
    <source>
        <dbReference type="Proteomes" id="UP000070282"/>
    </source>
</evidence>
<dbReference type="Proteomes" id="UP000070282">
    <property type="component" value="Unassembled WGS sequence"/>
</dbReference>
<keyword evidence="1" id="KW-0472">Membrane</keyword>
<dbReference type="EMBL" id="LOCO01000003">
    <property type="protein sequence ID" value="KXO11496.1"/>
    <property type="molecule type" value="Genomic_DNA"/>
</dbReference>
<reference evidence="4" key="1">
    <citation type="submission" date="2015-12" db="EMBL/GenBank/DDBJ databases">
        <authorList>
            <person name="Lima A."/>
            <person name="Farahani Zayas N."/>
            <person name="Castro Da Silva M.A."/>
            <person name="Cabral A."/>
            <person name="Pessatti M.L."/>
        </authorList>
    </citation>
    <scope>NUCLEOTIDE SEQUENCE [LARGE SCALE GENOMIC DNA]</scope>
    <source>
        <strain evidence="4">LAMA 842</strain>
    </source>
</reference>
<dbReference type="InterPro" id="IPR021313">
    <property type="entry name" value="DUF2909"/>
</dbReference>
<dbReference type="RefSeq" id="WP_061331377.1">
    <property type="nucleotide sequence ID" value="NZ_LOCO01000003.1"/>
</dbReference>
<organism evidence="3 4">
    <name type="scientific">Marinobacter excellens LAMA 842</name>
    <dbReference type="NCBI Taxonomy" id="1306954"/>
    <lineage>
        <taxon>Bacteria</taxon>
        <taxon>Pseudomonadati</taxon>
        <taxon>Pseudomonadota</taxon>
        <taxon>Gammaproteobacteria</taxon>
        <taxon>Pseudomonadales</taxon>
        <taxon>Marinobacteraceae</taxon>
        <taxon>Marinobacter</taxon>
    </lineage>
</organism>
<dbReference type="NCBIfam" id="NF033233">
    <property type="entry name" value="twin_helix"/>
    <property type="match status" value="1"/>
</dbReference>
<sequence>MLKLLIVVLLLAVMVSLFSGLFFLIRDGGKTSRVVNSLAVRVALSVLLIAVVLTSLWTGDLVLNPTPVP</sequence>
<dbReference type="GeneID" id="94721879"/>
<gene>
    <name evidence="2" type="ORF">J122_1463</name>
    <name evidence="3" type="ORF">J122_955</name>
</gene>
<feature type="transmembrane region" description="Helical" evidence="1">
    <location>
        <begin position="6"/>
        <end position="26"/>
    </location>
</feature>